<feature type="transmembrane region" description="Helical" evidence="1">
    <location>
        <begin position="218"/>
        <end position="238"/>
    </location>
</feature>
<dbReference type="Pfam" id="PF12679">
    <property type="entry name" value="ABC2_membrane_2"/>
    <property type="match status" value="1"/>
</dbReference>
<keyword evidence="1" id="KW-1133">Transmembrane helix</keyword>
<accession>A0A8J3APG2</accession>
<evidence type="ECO:0000313" key="3">
    <source>
        <dbReference type="Proteomes" id="UP000619536"/>
    </source>
</evidence>
<protein>
    <recommendedName>
        <fullName evidence="4">ABC transporter permease</fullName>
    </recommendedName>
</protein>
<dbReference type="AlphaFoldDB" id="A0A8J3APG2"/>
<dbReference type="PANTHER" id="PTHR37305">
    <property type="entry name" value="INTEGRAL MEMBRANE PROTEIN-RELATED"/>
    <property type="match status" value="1"/>
</dbReference>
<sequence>MHDTIQRSVEATLLWQSVSASLNIVIIVVAILGVLNMSGEYSTGLIRSTLLASPSRWRVYLAKVMVIAATSFVATLVAFSLSWALASIMSASWDVHALTDSQWRLPWVVLLLGPALAALIALIGLGFGALTRSTAGGIGIVIVIIFVLPTVFSIISIASSELSWFESVNACLPSHAIDIAMSGGLSADSAQEAVSVSADGQAIVDAAQTAAKQWTPNWWQSALVVAAWSMVINIAGYARFARSDVQ</sequence>
<dbReference type="GO" id="GO:0005886">
    <property type="term" value="C:plasma membrane"/>
    <property type="evidence" value="ECO:0007669"/>
    <property type="project" value="UniProtKB-SubCell"/>
</dbReference>
<feature type="transmembrane region" description="Helical" evidence="1">
    <location>
        <begin position="137"/>
        <end position="158"/>
    </location>
</feature>
<dbReference type="Proteomes" id="UP000619536">
    <property type="component" value="Unassembled WGS sequence"/>
</dbReference>
<reference evidence="2" key="2">
    <citation type="submission" date="2020-09" db="EMBL/GenBank/DDBJ databases">
        <authorList>
            <person name="Sun Q."/>
            <person name="Sedlacek I."/>
        </authorList>
    </citation>
    <scope>NUCLEOTIDE SEQUENCE</scope>
    <source>
        <strain evidence="2">CCM 8606</strain>
    </source>
</reference>
<feature type="transmembrane region" description="Helical" evidence="1">
    <location>
        <begin position="60"/>
        <end position="85"/>
    </location>
</feature>
<evidence type="ECO:0008006" key="4">
    <source>
        <dbReference type="Google" id="ProtNLM"/>
    </source>
</evidence>
<comment type="caution">
    <text evidence="2">The sequence shown here is derived from an EMBL/GenBank/DDBJ whole genome shotgun (WGS) entry which is preliminary data.</text>
</comment>
<keyword evidence="1" id="KW-0472">Membrane</keyword>
<keyword evidence="1" id="KW-0812">Transmembrane</keyword>
<proteinExistence type="predicted"/>
<reference evidence="2" key="1">
    <citation type="journal article" date="2014" name="Int. J. Syst. Evol. Microbiol.">
        <title>Complete genome sequence of Corynebacterium casei LMG S-19264T (=DSM 44701T), isolated from a smear-ripened cheese.</title>
        <authorList>
            <consortium name="US DOE Joint Genome Institute (JGI-PGF)"/>
            <person name="Walter F."/>
            <person name="Albersmeier A."/>
            <person name="Kalinowski J."/>
            <person name="Ruckert C."/>
        </authorList>
    </citation>
    <scope>NUCLEOTIDE SEQUENCE</scope>
    <source>
        <strain evidence="2">CCM 8606</strain>
    </source>
</reference>
<feature type="transmembrane region" description="Helical" evidence="1">
    <location>
        <begin position="105"/>
        <end position="130"/>
    </location>
</feature>
<evidence type="ECO:0000256" key="1">
    <source>
        <dbReference type="SAM" id="Phobius"/>
    </source>
</evidence>
<feature type="transmembrane region" description="Helical" evidence="1">
    <location>
        <begin position="20"/>
        <end position="39"/>
    </location>
</feature>
<gene>
    <name evidence="2" type="ORF">GCM10007377_10800</name>
</gene>
<dbReference type="PANTHER" id="PTHR37305:SF1">
    <property type="entry name" value="MEMBRANE PROTEIN"/>
    <property type="match status" value="1"/>
</dbReference>
<evidence type="ECO:0000313" key="2">
    <source>
        <dbReference type="EMBL" id="GGI14411.1"/>
    </source>
</evidence>
<dbReference type="EMBL" id="BMDH01000002">
    <property type="protein sequence ID" value="GGI14411.1"/>
    <property type="molecule type" value="Genomic_DNA"/>
</dbReference>
<name>A0A8J3APG2_9BIFI</name>
<organism evidence="2 3">
    <name type="scientific">Galliscardovia ingluviei</name>
    <dbReference type="NCBI Taxonomy" id="1769422"/>
    <lineage>
        <taxon>Bacteria</taxon>
        <taxon>Bacillati</taxon>
        <taxon>Actinomycetota</taxon>
        <taxon>Actinomycetes</taxon>
        <taxon>Bifidobacteriales</taxon>
        <taxon>Bifidobacteriaceae</taxon>
        <taxon>Galliscardovia</taxon>
    </lineage>
</organism>
<keyword evidence="3" id="KW-1185">Reference proteome</keyword>
<dbReference type="GO" id="GO:0140359">
    <property type="term" value="F:ABC-type transporter activity"/>
    <property type="evidence" value="ECO:0007669"/>
    <property type="project" value="InterPro"/>
</dbReference>